<evidence type="ECO:0000313" key="13">
    <source>
        <dbReference type="Proteomes" id="UP001223646"/>
    </source>
</evidence>
<dbReference type="InterPro" id="IPR003385">
    <property type="entry name" value="Glyco_hydro_77"/>
</dbReference>
<name>A0AAW9SXZ4_CORAY</name>
<dbReference type="GO" id="GO:0005975">
    <property type="term" value="P:carbohydrate metabolic process"/>
    <property type="evidence" value="ECO:0007669"/>
    <property type="project" value="InterPro"/>
</dbReference>
<keyword evidence="5 10" id="KW-0328">Glycosyltransferase</keyword>
<comment type="similarity">
    <text evidence="2 10">Belongs to the disproportionating enzyme family.</text>
</comment>
<protein>
    <recommendedName>
        <fullName evidence="4 10">4-alpha-glucanotransferase</fullName>
        <ecNumber evidence="3 10">2.4.1.25</ecNumber>
    </recommendedName>
    <alternativeName>
        <fullName evidence="8 10">Amylomaltase</fullName>
    </alternativeName>
    <alternativeName>
        <fullName evidence="9 10">Disproportionating enzyme</fullName>
    </alternativeName>
</protein>
<dbReference type="Pfam" id="PF02446">
    <property type="entry name" value="Glyco_hydro_77"/>
    <property type="match status" value="1"/>
</dbReference>
<evidence type="ECO:0000256" key="6">
    <source>
        <dbReference type="ARBA" id="ARBA00022679"/>
    </source>
</evidence>
<sequence length="739" mass="81351">MMERVTQAASNPPLSSPLADLAKDVGVGVSYYSTEGQLVHVSRETVLKTLAALDIDLGPNPSDAEINDARREWADTQWSRLLPPVVVTRQGIFHRVLVHVPHGSNVSVTVKLEDGAEWPCAQVHHLVPPRQVGDVLMGEAAFAIPEDLPLGWHRLRAVNDDNVAECDVAVTPNRLATADKYVQNPAHGVMAQLYSVRSSRSWGIGDFATLGDLAQVSAQHAGSDFVLINPLHAAEPLPPVEDSPYLPTTRRYVNPLYARPELIDEFGYLDKDEADEARALANSFHQLNHSSDEIDRNPIYAAKLKVLRAIHKIPLSNARQAEFDRWLEAEGRGIYDYASWCTERELADRAAARDAARAATSDSGAVAENDIELVPPLGNHASVESLREEIFQFHLWVQWILDQQLGQAQEAALDAGMRIGIMADLAVGVHPGGADAENLADWLAPAISVGAPPDGFNQRGQDWSQPPWNPHKLAEAGYRPWRDMLRTILRHAGGIRVDHVLGMFRLWVMPRMESPVNGTYLYFDHEAMVGILALEAELAGAVVVGEDLGTFEPWVQDYLASRGIMGTSIVWFESDGDQPKPPSAYRSLCLSSVTTHDLPPTAGYLAGEHIKLRERLGLLLSDAAEEDRRDFEWIRKVLGAAKEAGCFVGTAAADMDVQSLTRDNLPPIDALVTSLHRFLDQTPSALKCEALVDMVGDRRTQNQPGTTHDQYPNWCIPLTDAEGKAVLVEDLPRFPGFKR</sequence>
<accession>A0AAW9SXZ4</accession>
<evidence type="ECO:0000256" key="2">
    <source>
        <dbReference type="ARBA" id="ARBA00005684"/>
    </source>
</evidence>
<comment type="caution">
    <text evidence="12">The sequence shown here is derived from an EMBL/GenBank/DDBJ whole genome shotgun (WGS) entry which is preliminary data.</text>
</comment>
<evidence type="ECO:0000259" key="11">
    <source>
        <dbReference type="Pfam" id="PF21226"/>
    </source>
</evidence>
<evidence type="ECO:0000256" key="1">
    <source>
        <dbReference type="ARBA" id="ARBA00000439"/>
    </source>
</evidence>
<evidence type="ECO:0000256" key="5">
    <source>
        <dbReference type="ARBA" id="ARBA00022676"/>
    </source>
</evidence>
<dbReference type="PANTHER" id="PTHR32438">
    <property type="entry name" value="4-ALPHA-GLUCANOTRANSFERASE DPE1, CHLOROPLASTIC/AMYLOPLASTIC"/>
    <property type="match status" value="1"/>
</dbReference>
<feature type="domain" description="MalQ N-terminal beta-sandwich" evidence="11">
    <location>
        <begin position="82"/>
        <end position="172"/>
    </location>
</feature>
<gene>
    <name evidence="12" type="primary">malQ</name>
    <name evidence="12" type="ORF">QP460_003715</name>
</gene>
<reference evidence="12" key="2">
    <citation type="submission" date="2024-05" db="EMBL/GenBank/DDBJ databases">
        <authorList>
            <person name="Wolfe A."/>
        </authorList>
    </citation>
    <scope>NUCLEOTIDE SEQUENCE</scope>
    <source>
        <strain evidence="12">UMB1064</strain>
    </source>
</reference>
<evidence type="ECO:0000256" key="9">
    <source>
        <dbReference type="ARBA" id="ARBA00031501"/>
    </source>
</evidence>
<dbReference type="NCBIfam" id="TIGR00217">
    <property type="entry name" value="malQ"/>
    <property type="match status" value="1"/>
</dbReference>
<keyword evidence="6 10" id="KW-0808">Transferase</keyword>
<evidence type="ECO:0000256" key="4">
    <source>
        <dbReference type="ARBA" id="ARBA00020295"/>
    </source>
</evidence>
<dbReference type="AlphaFoldDB" id="A0AAW9SXZ4"/>
<dbReference type="RefSeq" id="WP_048732710.1">
    <property type="nucleotide sequence ID" value="NZ_JASOOY020000011.1"/>
</dbReference>
<evidence type="ECO:0000256" key="8">
    <source>
        <dbReference type="ARBA" id="ARBA00031423"/>
    </source>
</evidence>
<evidence type="ECO:0000256" key="3">
    <source>
        <dbReference type="ARBA" id="ARBA00012560"/>
    </source>
</evidence>
<proteinExistence type="inferred from homology"/>
<comment type="catalytic activity">
    <reaction evidence="1 10">
        <text>Transfers a segment of a (1-&gt;4)-alpha-D-glucan to a new position in an acceptor, which may be glucose or a (1-&gt;4)-alpha-D-glucan.</text>
        <dbReference type="EC" id="2.4.1.25"/>
    </reaction>
</comment>
<dbReference type="SUPFAM" id="SSF51445">
    <property type="entry name" value="(Trans)glycosidases"/>
    <property type="match status" value="1"/>
</dbReference>
<evidence type="ECO:0000256" key="7">
    <source>
        <dbReference type="ARBA" id="ARBA00023277"/>
    </source>
</evidence>
<dbReference type="EC" id="2.4.1.25" evidence="3 10"/>
<organism evidence="12 13">
    <name type="scientific">Corynebacterium amycolatum</name>
    <dbReference type="NCBI Taxonomy" id="43765"/>
    <lineage>
        <taxon>Bacteria</taxon>
        <taxon>Bacillati</taxon>
        <taxon>Actinomycetota</taxon>
        <taxon>Actinomycetes</taxon>
        <taxon>Mycobacteriales</taxon>
        <taxon>Corynebacteriaceae</taxon>
        <taxon>Corynebacterium</taxon>
    </lineage>
</organism>
<dbReference type="InterPro" id="IPR048458">
    <property type="entry name" value="MalQ_N"/>
</dbReference>
<keyword evidence="7 10" id="KW-0119">Carbohydrate metabolism</keyword>
<evidence type="ECO:0000256" key="10">
    <source>
        <dbReference type="RuleBase" id="RU361207"/>
    </source>
</evidence>
<dbReference type="GO" id="GO:0004134">
    <property type="term" value="F:4-alpha-glucanotransferase activity"/>
    <property type="evidence" value="ECO:0007669"/>
    <property type="project" value="UniProtKB-EC"/>
</dbReference>
<dbReference type="Pfam" id="PF21226">
    <property type="entry name" value="MalQ_N"/>
    <property type="match status" value="1"/>
</dbReference>
<reference evidence="12" key="1">
    <citation type="submission" date="2023-05" db="EMBL/GenBank/DDBJ databases">
        <authorList>
            <person name="Du J."/>
        </authorList>
    </citation>
    <scope>NUCLEOTIDE SEQUENCE</scope>
    <source>
        <strain evidence="12">UMB1064</strain>
    </source>
</reference>
<dbReference type="Proteomes" id="UP001223646">
    <property type="component" value="Unassembled WGS sequence"/>
</dbReference>
<evidence type="ECO:0000313" key="12">
    <source>
        <dbReference type="EMBL" id="MEO3716696.1"/>
    </source>
</evidence>
<dbReference type="EMBL" id="JASOOY020000011">
    <property type="protein sequence ID" value="MEO3716696.1"/>
    <property type="molecule type" value="Genomic_DNA"/>
</dbReference>
<dbReference type="Gene3D" id="3.20.20.80">
    <property type="entry name" value="Glycosidases"/>
    <property type="match status" value="1"/>
</dbReference>
<dbReference type="InterPro" id="IPR017853">
    <property type="entry name" value="GH"/>
</dbReference>
<dbReference type="PANTHER" id="PTHR32438:SF5">
    <property type="entry name" value="4-ALPHA-GLUCANOTRANSFERASE DPE1, CHLOROPLASTIC_AMYLOPLASTIC"/>
    <property type="match status" value="1"/>
</dbReference>